<dbReference type="Proteomes" id="UP000541154">
    <property type="component" value="Unassembled WGS sequence"/>
</dbReference>
<dbReference type="AlphaFoldDB" id="A0A5N6FSR6"/>
<dbReference type="PANTHER" id="PTHR23422:SF11">
    <property type="entry name" value="DIPEPTIDYL PEPTIDASE 3"/>
    <property type="match status" value="1"/>
</dbReference>
<dbReference type="PANTHER" id="PTHR23422">
    <property type="entry name" value="DIPEPTIDYL PEPTIDASE III-RELATED"/>
    <property type="match status" value="1"/>
</dbReference>
<dbReference type="Gene3D" id="3.30.540.30">
    <property type="match status" value="3"/>
</dbReference>
<protein>
    <submittedName>
        <fullName evidence="1">Uncharacterized protein</fullName>
    </submittedName>
</protein>
<organism evidence="1 2">
    <name type="scientific">Petromyces alliaceus</name>
    <name type="common">Aspergillus alliaceus</name>
    <dbReference type="NCBI Taxonomy" id="209559"/>
    <lineage>
        <taxon>Eukaryota</taxon>
        <taxon>Fungi</taxon>
        <taxon>Dikarya</taxon>
        <taxon>Ascomycota</taxon>
        <taxon>Pezizomycotina</taxon>
        <taxon>Eurotiomycetes</taxon>
        <taxon>Eurotiomycetidae</taxon>
        <taxon>Eurotiales</taxon>
        <taxon>Aspergillaceae</taxon>
        <taxon>Aspergillus</taxon>
        <taxon>Aspergillus subgen. Circumdati</taxon>
    </lineage>
</organism>
<dbReference type="Pfam" id="PF03571">
    <property type="entry name" value="Peptidase_M49"/>
    <property type="match status" value="1"/>
</dbReference>
<evidence type="ECO:0000313" key="1">
    <source>
        <dbReference type="EMBL" id="KAF5862478.1"/>
    </source>
</evidence>
<evidence type="ECO:0000313" key="2">
    <source>
        <dbReference type="Proteomes" id="UP000541154"/>
    </source>
</evidence>
<gene>
    <name evidence="1" type="ORF">ETB97_011573</name>
</gene>
<dbReference type="EMBL" id="SPNV01000072">
    <property type="protein sequence ID" value="KAF5862478.1"/>
    <property type="molecule type" value="Genomic_DNA"/>
</dbReference>
<accession>A0A5N6FSR6</accession>
<proteinExistence type="predicted"/>
<dbReference type="OMA" id="HGEQWHS"/>
<name>A0A5N6FSR6_PETAA</name>
<comment type="caution">
    <text evidence="1">The sequence shown here is derived from an EMBL/GenBank/DDBJ whole genome shotgun (WGS) entry which is preliminary data.</text>
</comment>
<sequence>MASEAPSLCHAATYQLLIKDVFDGLSQREKLYAHHLSQAAWHGTRILLRQTSPEGNGIFDFIIELHKACQGQWTMFVERFGISVEELEEFLDFAGMFMSNLNNFCGGGDQKIIPNLSADSLRKMATISPVARAALEKVIEPMLSTLPNTLKLRHSMYYLGNDSFTGSEIAAISRVLQKHCVAPENTRIRKTTRGNSTVYDILQASVQSNAALADQLKGSAAPIEVLQHGGWVRGLNNATIRLERGDHSKELAQICEHLTKAIRFSANEEQARYLIDYIESFITGSFRAFRRCLKRWVKDYSPRVESIFGFIEPYRDPSGVRCEWRGAVSIADPQQTAKLMAMVNSSTKFIRTLPWAVPGVNNGKGPFEQSEFLAPNFSIVHVLAFVCSDAWETSDIPNYHYIRMNSEFKNIVYANRIITDTHPNRALYWIHPSEVQEFKKINHIVRFMVTSIRELLGHGSGKLLEESSSGVYNFNLAHPPISTLTGKPVESWYQLGQTPKNVFGDLVITINECRAMLISYYLGEDRDMLSLFGYDEGSDMADELIYNMYLHIGVEGIRALQAFDVEEQAWNSPYCNAKYAIFKYLLLEAVGLFSVSCNPATGELYIRVDGSKIASQGKTCIGHMLHRLHVWYCTADVECSKAFYVPLSVVDGDYEVWRQIVASKPEAPWKFVQANTILKDDEKVELRVYEASNEGIIQSFADRNL</sequence>
<reference evidence="1 2" key="1">
    <citation type="submission" date="2019-04" db="EMBL/GenBank/DDBJ databases">
        <title>Aspergillus burnettii sp. nov., novel species from soil in southeast Queensland.</title>
        <authorList>
            <person name="Gilchrist C.L.M."/>
            <person name="Pitt J.I."/>
            <person name="Lange L."/>
            <person name="Lacey H.J."/>
            <person name="Vuong D."/>
            <person name="Midgley D.J."/>
            <person name="Greenfield P."/>
            <person name="Bradbury M."/>
            <person name="Lacey E."/>
            <person name="Busk P.K."/>
            <person name="Pilgaard B."/>
            <person name="Chooi Y.H."/>
            <person name="Piggott A.M."/>
        </authorList>
    </citation>
    <scope>NUCLEOTIDE SEQUENCE [LARGE SCALE GENOMIC DNA]</scope>
    <source>
        <strain evidence="1 2">FRR 5400</strain>
    </source>
</reference>
<dbReference type="GO" id="GO:0008239">
    <property type="term" value="F:dipeptidyl-peptidase activity"/>
    <property type="evidence" value="ECO:0007669"/>
    <property type="project" value="TreeGrafter"/>
</dbReference>
<accession>A0A8H6A495</accession>
<keyword evidence="2" id="KW-1185">Reference proteome</keyword>
<dbReference type="InterPro" id="IPR039461">
    <property type="entry name" value="Peptidase_M49"/>
</dbReference>
<dbReference type="GO" id="GO:0005737">
    <property type="term" value="C:cytoplasm"/>
    <property type="evidence" value="ECO:0007669"/>
    <property type="project" value="TreeGrafter"/>
</dbReference>